<dbReference type="SUPFAM" id="SSF55469">
    <property type="entry name" value="FMN-dependent nitroreductase-like"/>
    <property type="match status" value="1"/>
</dbReference>
<evidence type="ECO:0000313" key="6">
    <source>
        <dbReference type="Proteomes" id="UP000588604"/>
    </source>
</evidence>
<protein>
    <submittedName>
        <fullName evidence="5">Nitroreductase</fullName>
    </submittedName>
</protein>
<dbReference type="EMBL" id="JACIJO010000002">
    <property type="protein sequence ID" value="MBB6326259.1"/>
    <property type="molecule type" value="Genomic_DNA"/>
</dbReference>
<keyword evidence="3" id="KW-0560">Oxidoreductase</keyword>
<gene>
    <name evidence="5" type="ORF">FHS59_001887</name>
</gene>
<proteinExistence type="predicted"/>
<dbReference type="Gene3D" id="3.40.109.10">
    <property type="entry name" value="NADH Oxidase"/>
    <property type="match status" value="1"/>
</dbReference>
<evidence type="ECO:0000256" key="2">
    <source>
        <dbReference type="ARBA" id="ARBA00022643"/>
    </source>
</evidence>
<dbReference type="InterPro" id="IPR050627">
    <property type="entry name" value="Nitroreductase/BluB"/>
</dbReference>
<sequence length="225" mass="26120">MDKKKIDGFDHVRYHKTQVSPDQLVKNSQEFFQMMDQRRTVREFDPRPFPEEIMENIIKTASTAPSGAHKQPWTFCLISNPEIKRKIREAAEEEEKISYSGRMSDTWKEDLKPLGTNWEKPFLEEAPYLIVVFKQSYGMDQGEKVQHYYVSESVGIACGFLIAAIHQAGLVAVTHTPSPMNFLSQILERPSNEKPYLLVPVGYPKHETYVPDIERKKLNEVLIRY</sequence>
<dbReference type="AlphaFoldDB" id="A0A841MLI1"/>
<dbReference type="InterPro" id="IPR000415">
    <property type="entry name" value="Nitroreductase-like"/>
</dbReference>
<keyword evidence="6" id="KW-1185">Reference proteome</keyword>
<keyword evidence="1" id="KW-0285">Flavoprotein</keyword>
<name>A0A841MLI1_9BACT</name>
<dbReference type="Pfam" id="PF00881">
    <property type="entry name" value="Nitroreductase"/>
    <property type="match status" value="1"/>
</dbReference>
<organism evidence="5 6">
    <name type="scientific">Algoriphagus iocasae</name>
    <dbReference type="NCBI Taxonomy" id="1836499"/>
    <lineage>
        <taxon>Bacteria</taxon>
        <taxon>Pseudomonadati</taxon>
        <taxon>Bacteroidota</taxon>
        <taxon>Cytophagia</taxon>
        <taxon>Cytophagales</taxon>
        <taxon>Cyclobacteriaceae</taxon>
        <taxon>Algoriphagus</taxon>
    </lineage>
</organism>
<dbReference type="CDD" id="cd02144">
    <property type="entry name" value="iodotyrosine_dehalogenase"/>
    <property type="match status" value="1"/>
</dbReference>
<feature type="domain" description="Nitroreductase" evidence="4">
    <location>
        <begin position="37"/>
        <end position="203"/>
    </location>
</feature>
<dbReference type="InterPro" id="IPR029479">
    <property type="entry name" value="Nitroreductase"/>
</dbReference>
<evidence type="ECO:0000259" key="4">
    <source>
        <dbReference type="Pfam" id="PF00881"/>
    </source>
</evidence>
<dbReference type="GO" id="GO:0016491">
    <property type="term" value="F:oxidoreductase activity"/>
    <property type="evidence" value="ECO:0007669"/>
    <property type="project" value="UniProtKB-KW"/>
</dbReference>
<reference evidence="5 6" key="1">
    <citation type="submission" date="2020-08" db="EMBL/GenBank/DDBJ databases">
        <title>Genomic Encyclopedia of Type Strains, Phase IV (KMG-IV): sequencing the most valuable type-strain genomes for metagenomic binning, comparative biology and taxonomic classification.</title>
        <authorList>
            <person name="Goeker M."/>
        </authorList>
    </citation>
    <scope>NUCLEOTIDE SEQUENCE [LARGE SCALE GENOMIC DNA]</scope>
    <source>
        <strain evidence="5 6">DSM 102044</strain>
    </source>
</reference>
<evidence type="ECO:0000256" key="3">
    <source>
        <dbReference type="ARBA" id="ARBA00023002"/>
    </source>
</evidence>
<keyword evidence="2" id="KW-0288">FMN</keyword>
<dbReference type="RefSeq" id="WP_184494878.1">
    <property type="nucleotide sequence ID" value="NZ_JACIJO010000002.1"/>
</dbReference>
<comment type="caution">
    <text evidence="5">The sequence shown here is derived from an EMBL/GenBank/DDBJ whole genome shotgun (WGS) entry which is preliminary data.</text>
</comment>
<dbReference type="PANTHER" id="PTHR23026">
    <property type="entry name" value="NADPH NITROREDUCTASE"/>
    <property type="match status" value="1"/>
</dbReference>
<dbReference type="Proteomes" id="UP000588604">
    <property type="component" value="Unassembled WGS sequence"/>
</dbReference>
<dbReference type="PANTHER" id="PTHR23026:SF90">
    <property type="entry name" value="IODOTYROSINE DEIODINASE 1"/>
    <property type="match status" value="1"/>
</dbReference>
<evidence type="ECO:0000313" key="5">
    <source>
        <dbReference type="EMBL" id="MBB6326259.1"/>
    </source>
</evidence>
<accession>A0A841MLI1</accession>
<evidence type="ECO:0000256" key="1">
    <source>
        <dbReference type="ARBA" id="ARBA00022630"/>
    </source>
</evidence>